<sequence length="215" mass="24118">MKKAAVPQRIKIALLLAMVFILVFAKNRMDTKNVSALGHSFTSVYEDRLVVEGYIFRISHLLYQKKIHADEITAGTYPLDKAGTQNREIETLLTSYAKTKLTPEEETHFKALTDNIHFALAAEKQLADRKDNSAGITSVFNKSLEQAEYQLHQLSGIQIKEGQLMNDHSKRVIAGSTLLTQFELGMLVILGLTIQVMIFTGKTAKQPFPENPQLN</sequence>
<dbReference type="OrthoDB" id="1438991at2"/>
<evidence type="ECO:0000259" key="1">
    <source>
        <dbReference type="Pfam" id="PF12729"/>
    </source>
</evidence>
<dbReference type="Proteomes" id="UP000190888">
    <property type="component" value="Unassembled WGS sequence"/>
</dbReference>
<feature type="domain" description="Chemotaxis methyl-accepting receptor HlyB-like 4HB MCP" evidence="1">
    <location>
        <begin position="6"/>
        <end position="124"/>
    </location>
</feature>
<dbReference type="Pfam" id="PF12729">
    <property type="entry name" value="4HB_MCP_1"/>
    <property type="match status" value="1"/>
</dbReference>
<protein>
    <submittedName>
        <fullName evidence="2">Four helix bundle sensory module for signal transduction</fullName>
    </submittedName>
</protein>
<dbReference type="STRING" id="413434.SAMN04488132_102202"/>
<dbReference type="AlphaFoldDB" id="A0A1T4KZ12"/>
<accession>A0A1T4KZ12</accession>
<dbReference type="InterPro" id="IPR024478">
    <property type="entry name" value="HlyB_4HB_MCP"/>
</dbReference>
<gene>
    <name evidence="2" type="ORF">SAMN04488132_102202</name>
</gene>
<evidence type="ECO:0000313" key="2">
    <source>
        <dbReference type="EMBL" id="SJZ47613.1"/>
    </source>
</evidence>
<reference evidence="2 3" key="1">
    <citation type="submission" date="2017-02" db="EMBL/GenBank/DDBJ databases">
        <authorList>
            <person name="Peterson S.W."/>
        </authorList>
    </citation>
    <scope>NUCLEOTIDE SEQUENCE [LARGE SCALE GENOMIC DNA]</scope>
    <source>
        <strain evidence="2 3">DSM 22335</strain>
    </source>
</reference>
<proteinExistence type="predicted"/>
<organism evidence="2 3">
    <name type="scientific">Sediminibacterium ginsengisoli</name>
    <dbReference type="NCBI Taxonomy" id="413434"/>
    <lineage>
        <taxon>Bacteria</taxon>
        <taxon>Pseudomonadati</taxon>
        <taxon>Bacteroidota</taxon>
        <taxon>Chitinophagia</taxon>
        <taxon>Chitinophagales</taxon>
        <taxon>Chitinophagaceae</taxon>
        <taxon>Sediminibacterium</taxon>
    </lineage>
</organism>
<dbReference type="RefSeq" id="WP_078830167.1">
    <property type="nucleotide sequence ID" value="NZ_FUWH01000002.1"/>
</dbReference>
<keyword evidence="3" id="KW-1185">Reference proteome</keyword>
<name>A0A1T4KZ12_9BACT</name>
<dbReference type="EMBL" id="FUWH01000002">
    <property type="protein sequence ID" value="SJZ47613.1"/>
    <property type="molecule type" value="Genomic_DNA"/>
</dbReference>
<evidence type="ECO:0000313" key="3">
    <source>
        <dbReference type="Proteomes" id="UP000190888"/>
    </source>
</evidence>